<dbReference type="Gene3D" id="3.40.50.2000">
    <property type="entry name" value="Glycogen Phosphorylase B"/>
    <property type="match status" value="2"/>
</dbReference>
<keyword evidence="4" id="KW-1185">Reference proteome</keyword>
<reference evidence="3" key="1">
    <citation type="submission" date="2021-01" db="EMBL/GenBank/DDBJ databases">
        <title>Modified the classification status of verrucomicrobia.</title>
        <authorList>
            <person name="Feng X."/>
        </authorList>
    </citation>
    <scope>NUCLEOTIDE SEQUENCE</scope>
    <source>
        <strain evidence="3">KCTC 22201</strain>
    </source>
</reference>
<dbReference type="AlphaFoldDB" id="A0A934VGA4"/>
<dbReference type="EMBL" id="JAENII010000009">
    <property type="protein sequence ID" value="MBK1827822.1"/>
    <property type="molecule type" value="Genomic_DNA"/>
</dbReference>
<organism evidence="3 4">
    <name type="scientific">Haloferula rosea</name>
    <dbReference type="NCBI Taxonomy" id="490093"/>
    <lineage>
        <taxon>Bacteria</taxon>
        <taxon>Pseudomonadati</taxon>
        <taxon>Verrucomicrobiota</taxon>
        <taxon>Verrucomicrobiia</taxon>
        <taxon>Verrucomicrobiales</taxon>
        <taxon>Verrucomicrobiaceae</taxon>
        <taxon>Haloferula</taxon>
    </lineage>
</organism>
<dbReference type="InterPro" id="IPR001296">
    <property type="entry name" value="Glyco_trans_1"/>
</dbReference>
<sequence length="790" mass="89767">MRDAGKDEDGRPAMLIVGQLPPPWHGQAIATRMLFKHHWQGFRVCTLRMAYSGSMEVIGHFRLGKVMHLLHLIRRTRGWLRANPGSVLFYPPASPQWVPFIRDFIYLSLTRRHAGSTVFIYHAGGLADWVSTSALRRWMASRVYHRADLSLEVADETPSPRVLFEARRGLWCPYGVDVPNPPEARQCVSDRFEVLFVGSLQEGKGVLEVIRTAAHLAERGARERYRFRLVGAWFSPEFEAEAEALIEECEVSDMVEVVGQLTGDEKWAAYHRADLFFFPTHYASEAFPLVLIEALGSGLPVVTTQWRGIPSLLKGCDQSTLCPVRDIAGFSRAIETWEQRRDDRRDTAKCSQSFYQQRYLPSRFLERVASEIRRVVGNGASQVAAPSEATQRKAKWRIIQVFNQYLDRGGEEVWVNEMVRLCSERFEIHDLRFHSRAWVGRGKPNRLVQATRMWDNPHTRRILREAVIEHRPDVLVFHNVIPVASLGLYFEAQSLGVPVIQFAHNFRPFSISGTLWFQGAVRDDALRGNTWPEILHGAWEGSIIKTALLGWHFRRLRRKGGLEAIRRWVTVSDFMARKFVEAGVPPDRVTGLRHCWHSRGIEPSDSEGDYYLYIGRLVPEKGIAVLLEAWRLLADRLGTSCPPLLIAGSGPEEAKLHKLTLNNRTIHCIGFVDGEAKDRLIAGARALIAPSIWWEPLGLIVYEAYEQGRPVLAARSGGLEETVVPEVTGFLHDPGDHRKLAEDVILLENMGREGRKLMGRQGHEWLVRNACPESWKDAFEKIVADVAMKD</sequence>
<gene>
    <name evidence="3" type="ORF">JIN81_12395</name>
</gene>
<evidence type="ECO:0000313" key="4">
    <source>
        <dbReference type="Proteomes" id="UP000658278"/>
    </source>
</evidence>
<name>A0A934VGA4_9BACT</name>
<dbReference type="PANTHER" id="PTHR45947">
    <property type="entry name" value="SULFOQUINOVOSYL TRANSFERASE SQD2"/>
    <property type="match status" value="1"/>
</dbReference>
<comment type="caution">
    <text evidence="3">The sequence shown here is derived from an EMBL/GenBank/DDBJ whole genome shotgun (WGS) entry which is preliminary data.</text>
</comment>
<dbReference type="SUPFAM" id="SSF53756">
    <property type="entry name" value="UDP-Glycosyltransferase/glycogen phosphorylase"/>
    <property type="match status" value="2"/>
</dbReference>
<dbReference type="Pfam" id="PF13579">
    <property type="entry name" value="Glyco_trans_4_4"/>
    <property type="match status" value="1"/>
</dbReference>
<feature type="domain" description="Glycosyl transferase family 1" evidence="1">
    <location>
        <begin position="189"/>
        <end position="349"/>
    </location>
</feature>
<proteinExistence type="predicted"/>
<feature type="domain" description="Glycosyltransferase subfamily 4-like N-terminal" evidence="2">
    <location>
        <begin position="428"/>
        <end position="590"/>
    </location>
</feature>
<dbReference type="Proteomes" id="UP000658278">
    <property type="component" value="Unassembled WGS sequence"/>
</dbReference>
<dbReference type="Pfam" id="PF00534">
    <property type="entry name" value="Glycos_transf_1"/>
    <property type="match status" value="2"/>
</dbReference>
<dbReference type="CDD" id="cd03801">
    <property type="entry name" value="GT4_PimA-like"/>
    <property type="match status" value="2"/>
</dbReference>
<dbReference type="GO" id="GO:0016757">
    <property type="term" value="F:glycosyltransferase activity"/>
    <property type="evidence" value="ECO:0007669"/>
    <property type="project" value="InterPro"/>
</dbReference>
<dbReference type="RefSeq" id="WP_234044830.1">
    <property type="nucleotide sequence ID" value="NZ_JAENII010000009.1"/>
</dbReference>
<feature type="domain" description="Glycosyl transferase family 1" evidence="1">
    <location>
        <begin position="600"/>
        <end position="763"/>
    </location>
</feature>
<evidence type="ECO:0000259" key="2">
    <source>
        <dbReference type="Pfam" id="PF13579"/>
    </source>
</evidence>
<dbReference type="PANTHER" id="PTHR45947:SF13">
    <property type="entry name" value="TRANSFERASE"/>
    <property type="match status" value="1"/>
</dbReference>
<dbReference type="InterPro" id="IPR050194">
    <property type="entry name" value="Glycosyltransferase_grp1"/>
</dbReference>
<accession>A0A934VGA4</accession>
<evidence type="ECO:0000313" key="3">
    <source>
        <dbReference type="EMBL" id="MBK1827822.1"/>
    </source>
</evidence>
<evidence type="ECO:0000259" key="1">
    <source>
        <dbReference type="Pfam" id="PF00534"/>
    </source>
</evidence>
<dbReference type="InterPro" id="IPR028098">
    <property type="entry name" value="Glyco_trans_4-like_N"/>
</dbReference>
<protein>
    <submittedName>
        <fullName evidence="3">Glycosyltransferase</fullName>
    </submittedName>
</protein>